<dbReference type="GeneID" id="67267571"/>
<dbReference type="InterPro" id="IPR038430">
    <property type="entry name" value="NDAH_ubi_oxred_su3_sf"/>
</dbReference>
<accession>A0A891GZN1</accession>
<keyword evidence="9 10" id="KW-0496">Mitochondrion</keyword>
<evidence type="ECO:0000256" key="4">
    <source>
        <dbReference type="ARBA" id="ARBA00022448"/>
    </source>
</evidence>
<protein>
    <recommendedName>
        <fullName evidence="3 9">NADH-ubiquinone oxidoreductase chain 3</fullName>
        <ecNumber evidence="9">7.1.1.2</ecNumber>
    </recommendedName>
</protein>
<feature type="transmembrane region" description="Helical" evidence="9">
    <location>
        <begin position="53"/>
        <end position="75"/>
    </location>
</feature>
<evidence type="ECO:0000256" key="2">
    <source>
        <dbReference type="ARBA" id="ARBA00008472"/>
    </source>
</evidence>
<evidence type="ECO:0000256" key="1">
    <source>
        <dbReference type="ARBA" id="ARBA00004370"/>
    </source>
</evidence>
<evidence type="ECO:0000256" key="9">
    <source>
        <dbReference type="RuleBase" id="RU003640"/>
    </source>
</evidence>
<evidence type="ECO:0000256" key="8">
    <source>
        <dbReference type="ARBA" id="ARBA00049551"/>
    </source>
</evidence>
<keyword evidence="6 9" id="KW-1133">Transmembrane helix</keyword>
<dbReference type="CTD" id="4537"/>
<dbReference type="RefSeq" id="YP_010164127.1">
    <property type="nucleotide sequence ID" value="NC_057479.1"/>
</dbReference>
<gene>
    <name evidence="10" type="primary">ND3</name>
</gene>
<keyword evidence="9" id="KW-0679">Respiratory chain</keyword>
<proteinExistence type="inferred from homology"/>
<comment type="catalytic activity">
    <reaction evidence="8 9">
        <text>a ubiquinone + NADH + 5 H(+)(in) = a ubiquinol + NAD(+) + 4 H(+)(out)</text>
        <dbReference type="Rhea" id="RHEA:29091"/>
        <dbReference type="Rhea" id="RHEA-COMP:9565"/>
        <dbReference type="Rhea" id="RHEA-COMP:9566"/>
        <dbReference type="ChEBI" id="CHEBI:15378"/>
        <dbReference type="ChEBI" id="CHEBI:16389"/>
        <dbReference type="ChEBI" id="CHEBI:17976"/>
        <dbReference type="ChEBI" id="CHEBI:57540"/>
        <dbReference type="ChEBI" id="CHEBI:57945"/>
        <dbReference type="EC" id="7.1.1.2"/>
    </reaction>
</comment>
<reference evidence="10" key="1">
    <citation type="submission" date="2020-11" db="EMBL/GenBank/DDBJ databases">
        <title>The mitogenome of the scale insect Didesmococcus koreanus Borchsenius (Coccoidea: Coccidae).</title>
        <authorList>
            <person name="Xu H."/>
            <person name="Liu X."/>
            <person name="Li H."/>
            <person name="Wu S."/>
            <person name="Cai W."/>
        </authorList>
    </citation>
    <scope>NUCLEOTIDE SEQUENCE</scope>
</reference>
<dbReference type="PANTHER" id="PTHR11058:SF9">
    <property type="entry name" value="NADH-UBIQUINONE OXIDOREDUCTASE CHAIN 3"/>
    <property type="match status" value="1"/>
</dbReference>
<dbReference type="Pfam" id="PF00507">
    <property type="entry name" value="Oxidored_q4"/>
    <property type="match status" value="1"/>
</dbReference>
<dbReference type="GO" id="GO:0030964">
    <property type="term" value="C:NADH dehydrogenase complex"/>
    <property type="evidence" value="ECO:0007669"/>
    <property type="project" value="TreeGrafter"/>
</dbReference>
<dbReference type="GO" id="GO:0008137">
    <property type="term" value="F:NADH dehydrogenase (ubiquinone) activity"/>
    <property type="evidence" value="ECO:0007669"/>
    <property type="project" value="UniProtKB-UniRule"/>
</dbReference>
<dbReference type="PANTHER" id="PTHR11058">
    <property type="entry name" value="NADH-UBIQUINONE OXIDOREDUCTASE CHAIN 3"/>
    <property type="match status" value="1"/>
</dbReference>
<dbReference type="EC" id="7.1.1.2" evidence="9"/>
<dbReference type="EMBL" id="MW302211">
    <property type="protein sequence ID" value="QRK27455.1"/>
    <property type="molecule type" value="Genomic_DNA"/>
</dbReference>
<dbReference type="GO" id="GO:0031966">
    <property type="term" value="C:mitochondrial membrane"/>
    <property type="evidence" value="ECO:0007669"/>
    <property type="project" value="UniProtKB-SubCell"/>
</dbReference>
<dbReference type="Gene3D" id="1.20.58.1610">
    <property type="entry name" value="NADH:ubiquinone/plastoquinone oxidoreductase, chain 3"/>
    <property type="match status" value="1"/>
</dbReference>
<evidence type="ECO:0000256" key="5">
    <source>
        <dbReference type="ARBA" id="ARBA00022692"/>
    </source>
</evidence>
<evidence type="ECO:0000256" key="3">
    <source>
        <dbReference type="ARBA" id="ARBA00021007"/>
    </source>
</evidence>
<dbReference type="InterPro" id="IPR000440">
    <property type="entry name" value="NADH_UbQ/plastoQ_OxRdtase_su3"/>
</dbReference>
<keyword evidence="9" id="KW-0830">Ubiquinone</keyword>
<feature type="transmembrane region" description="Helical" evidence="9">
    <location>
        <begin position="82"/>
        <end position="100"/>
    </location>
</feature>
<comment type="subcellular location">
    <subcellularLocation>
        <location evidence="1">Membrane</location>
    </subcellularLocation>
    <subcellularLocation>
        <location evidence="9">Mitochondrion membrane</location>
        <topology evidence="9">Multi-pass membrane protein</topology>
    </subcellularLocation>
</comment>
<keyword evidence="5 9" id="KW-0812">Transmembrane</keyword>
<dbReference type="AlphaFoldDB" id="A0A891GZN1"/>
<evidence type="ECO:0000256" key="7">
    <source>
        <dbReference type="ARBA" id="ARBA00023136"/>
    </source>
</evidence>
<keyword evidence="9" id="KW-0520">NAD</keyword>
<comment type="function">
    <text evidence="9">Core subunit of the mitochondrial membrane respiratory chain NADH dehydrogenase (Complex I) which catalyzes electron transfer from NADH through the respiratory chain, using ubiquinone as an electron acceptor. Essential for the catalytic activity of complex I.</text>
</comment>
<keyword evidence="7 9" id="KW-0472">Membrane</keyword>
<sequence length="110" mass="13013">MKIIKFLTFLALILIFTGMKLKKISVFLAMNYPVECGFNSMMNKKKSLNMKFISIMLIFVMFDLEISIITPMIFSIKKNTKVNMVMMTLMMTFMNMSMIYEMKMKSIKWI</sequence>
<organism evidence="10">
    <name type="scientific">Didesmococcus koreanus</name>
    <dbReference type="NCBI Taxonomy" id="1661411"/>
    <lineage>
        <taxon>Eukaryota</taxon>
        <taxon>Metazoa</taxon>
        <taxon>Ecdysozoa</taxon>
        <taxon>Arthropoda</taxon>
        <taxon>Hexapoda</taxon>
        <taxon>Insecta</taxon>
        <taxon>Pterygota</taxon>
        <taxon>Neoptera</taxon>
        <taxon>Paraneoptera</taxon>
        <taxon>Hemiptera</taxon>
        <taxon>Sternorrhyncha</taxon>
        <taxon>Coccoidea</taxon>
        <taxon>Coccidae</taxon>
        <taxon>Didesmococcus</taxon>
    </lineage>
</organism>
<comment type="similarity">
    <text evidence="2 9">Belongs to the complex I subunit 3 family.</text>
</comment>
<evidence type="ECO:0000256" key="6">
    <source>
        <dbReference type="ARBA" id="ARBA00022989"/>
    </source>
</evidence>
<name>A0A891GZN1_9HEMI</name>
<geneLocation type="mitochondrion" evidence="10"/>
<evidence type="ECO:0000313" key="10">
    <source>
        <dbReference type="EMBL" id="QRK27455.1"/>
    </source>
</evidence>
<keyword evidence="9" id="KW-0249">Electron transport</keyword>
<keyword evidence="4 9" id="KW-0813">Transport</keyword>
<keyword evidence="9" id="KW-1278">Translocase</keyword>